<accession>E9HL80</accession>
<evidence type="ECO:0000256" key="4">
    <source>
        <dbReference type="SAM" id="MobiDB-lite"/>
    </source>
</evidence>
<keyword evidence="1" id="KW-0805">Transcription regulation</keyword>
<keyword evidence="2" id="KW-0804">Transcription</keyword>
<name>E9HL80_DAPPU</name>
<gene>
    <name evidence="5" type="ORF">DAPPUDRAFT_115399</name>
</gene>
<dbReference type="OrthoDB" id="5958408at2759"/>
<evidence type="ECO:0000256" key="2">
    <source>
        <dbReference type="ARBA" id="ARBA00023163"/>
    </source>
</evidence>
<organism evidence="5 6">
    <name type="scientific">Daphnia pulex</name>
    <name type="common">Water flea</name>
    <dbReference type="NCBI Taxonomy" id="6669"/>
    <lineage>
        <taxon>Eukaryota</taxon>
        <taxon>Metazoa</taxon>
        <taxon>Ecdysozoa</taxon>
        <taxon>Arthropoda</taxon>
        <taxon>Crustacea</taxon>
        <taxon>Branchiopoda</taxon>
        <taxon>Diplostraca</taxon>
        <taxon>Cladocera</taxon>
        <taxon>Anomopoda</taxon>
        <taxon>Daphniidae</taxon>
        <taxon>Daphnia</taxon>
    </lineage>
</organism>
<feature type="compositionally biased region" description="Basic and acidic residues" evidence="4">
    <location>
        <begin position="279"/>
        <end position="293"/>
    </location>
</feature>
<dbReference type="PANTHER" id="PTHR10237">
    <property type="entry name" value="DEFORMED EPIDERMAL AUTOREGULATORY FACTOR 1 HOMOLOG SUPPRESSIN"/>
    <property type="match status" value="1"/>
</dbReference>
<dbReference type="InterPro" id="IPR024119">
    <property type="entry name" value="TF_DEAF-1"/>
</dbReference>
<evidence type="ECO:0000256" key="3">
    <source>
        <dbReference type="ARBA" id="ARBA00023242"/>
    </source>
</evidence>
<protein>
    <submittedName>
        <fullName evidence="5">Uncharacterized protein</fullName>
    </submittedName>
</protein>
<dbReference type="eggNOG" id="KOG2503">
    <property type="taxonomic scope" value="Eukaryota"/>
</dbReference>
<dbReference type="Proteomes" id="UP000000305">
    <property type="component" value="Unassembled WGS sequence"/>
</dbReference>
<dbReference type="GO" id="GO:0006357">
    <property type="term" value="P:regulation of transcription by RNA polymerase II"/>
    <property type="evidence" value="ECO:0000318"/>
    <property type="project" value="GO_Central"/>
</dbReference>
<dbReference type="KEGG" id="dpx:DAPPUDRAFT_115399"/>
<evidence type="ECO:0000256" key="1">
    <source>
        <dbReference type="ARBA" id="ARBA00023015"/>
    </source>
</evidence>
<feature type="compositionally biased region" description="Gly residues" evidence="4">
    <location>
        <begin position="522"/>
        <end position="532"/>
    </location>
</feature>
<dbReference type="PANTHER" id="PTHR10237:SF1">
    <property type="entry name" value="DEFORMED EPIDERMAL AUTOREGULATORY FACTOR 1 HOMOLOG"/>
    <property type="match status" value="1"/>
</dbReference>
<dbReference type="InParanoid" id="E9HL80"/>
<sequence>MVIWSVNFYSIYSTASGIIFVWIRYEGRWSIELINDRNTPREVVRSPGGRVFAPLQLYVEKTLCCPLSMIPTLYGLRLKSHIELGLPEFANLRRRTPPPVNLCWQRAPPFRNVVMPASPALSEFLEQLANVCFDAKFAKRTTPLARRRPSTSTKRWPKPRITGRTFSRLTSRPGNPTRPVSWNAAAICSTASGTFLTTAATRPRRSSLCRLVTPRWTLSSIHRENHRQIDSDGCRFEFCAQTERECYAGRQPGPGGFLGIDDVAGTAEGQESPVLGQGERTEPFESGIQEKGRGRPSAPGGQRLQIDRRVPQTGPASGRSCRRGCRKRLRASLPGRRGLVAGGARISRDKSRDFVQRSERLKTVVSSHKEQLKGEQIKLDSVDSILKKAKSINDETSTHLDKLPQVCDKAKAAIEKSTDALGKSNVFSKQIMDIKAQIDSDLRVCLLAMQNDRIVGLANIPKLVDDARKNMAIFGGLDTVRVGKKGGRGSKGTPDPATLRGIDGLAGPPGEVGSCRPRGLPKGAGAGEGAGGISKQKEKARPSLTVEDFKNQNQSMVADKEMRRQVFTEFAENFLRISN</sequence>
<keyword evidence="3" id="KW-0539">Nucleus</keyword>
<feature type="region of interest" description="Disordered" evidence="4">
    <location>
        <begin position="485"/>
        <end position="552"/>
    </location>
</feature>
<evidence type="ECO:0000313" key="5">
    <source>
        <dbReference type="EMBL" id="EFX67500.1"/>
    </source>
</evidence>
<dbReference type="STRING" id="6669.E9HL80"/>
<dbReference type="AlphaFoldDB" id="E9HL80"/>
<reference evidence="5 6" key="1">
    <citation type="journal article" date="2011" name="Science">
        <title>The ecoresponsive genome of Daphnia pulex.</title>
        <authorList>
            <person name="Colbourne J.K."/>
            <person name="Pfrender M.E."/>
            <person name="Gilbert D."/>
            <person name="Thomas W.K."/>
            <person name="Tucker A."/>
            <person name="Oakley T.H."/>
            <person name="Tokishita S."/>
            <person name="Aerts A."/>
            <person name="Arnold G.J."/>
            <person name="Basu M.K."/>
            <person name="Bauer D.J."/>
            <person name="Caceres C.E."/>
            <person name="Carmel L."/>
            <person name="Casola C."/>
            <person name="Choi J.H."/>
            <person name="Detter J.C."/>
            <person name="Dong Q."/>
            <person name="Dusheyko S."/>
            <person name="Eads B.D."/>
            <person name="Frohlich T."/>
            <person name="Geiler-Samerotte K.A."/>
            <person name="Gerlach D."/>
            <person name="Hatcher P."/>
            <person name="Jogdeo S."/>
            <person name="Krijgsveld J."/>
            <person name="Kriventseva E.V."/>
            <person name="Kultz D."/>
            <person name="Laforsch C."/>
            <person name="Lindquist E."/>
            <person name="Lopez J."/>
            <person name="Manak J.R."/>
            <person name="Muller J."/>
            <person name="Pangilinan J."/>
            <person name="Patwardhan R.P."/>
            <person name="Pitluck S."/>
            <person name="Pritham E.J."/>
            <person name="Rechtsteiner A."/>
            <person name="Rho M."/>
            <person name="Rogozin I.B."/>
            <person name="Sakarya O."/>
            <person name="Salamov A."/>
            <person name="Schaack S."/>
            <person name="Shapiro H."/>
            <person name="Shiga Y."/>
            <person name="Skalitzky C."/>
            <person name="Smith Z."/>
            <person name="Souvorov A."/>
            <person name="Sung W."/>
            <person name="Tang Z."/>
            <person name="Tsuchiya D."/>
            <person name="Tu H."/>
            <person name="Vos H."/>
            <person name="Wang M."/>
            <person name="Wolf Y.I."/>
            <person name="Yamagata H."/>
            <person name="Yamada T."/>
            <person name="Ye Y."/>
            <person name="Shaw J.R."/>
            <person name="Andrews J."/>
            <person name="Crease T.J."/>
            <person name="Tang H."/>
            <person name="Lucas S.M."/>
            <person name="Robertson H.M."/>
            <person name="Bork P."/>
            <person name="Koonin E.V."/>
            <person name="Zdobnov E.M."/>
            <person name="Grigoriev I.V."/>
            <person name="Lynch M."/>
            <person name="Boore J.L."/>
        </authorList>
    </citation>
    <scope>NUCLEOTIDE SEQUENCE [LARGE SCALE GENOMIC DNA]</scope>
</reference>
<proteinExistence type="predicted"/>
<feature type="region of interest" description="Disordered" evidence="4">
    <location>
        <begin position="270"/>
        <end position="323"/>
    </location>
</feature>
<keyword evidence="6" id="KW-1185">Reference proteome</keyword>
<dbReference type="GO" id="GO:0000981">
    <property type="term" value="F:DNA-binding transcription factor activity, RNA polymerase II-specific"/>
    <property type="evidence" value="ECO:0000318"/>
    <property type="project" value="GO_Central"/>
</dbReference>
<dbReference type="HOGENOM" id="CLU_471135_0_0_1"/>
<dbReference type="GO" id="GO:0005634">
    <property type="term" value="C:nucleus"/>
    <property type="evidence" value="ECO:0000318"/>
    <property type="project" value="GO_Central"/>
</dbReference>
<evidence type="ECO:0000313" key="6">
    <source>
        <dbReference type="Proteomes" id="UP000000305"/>
    </source>
</evidence>
<dbReference type="EMBL" id="GL732677">
    <property type="protein sequence ID" value="EFX67500.1"/>
    <property type="molecule type" value="Genomic_DNA"/>
</dbReference>